<feature type="chain" id="PRO_5043325495" description="X8 domain-containing protein" evidence="5">
    <location>
        <begin position="26"/>
        <end position="110"/>
    </location>
</feature>
<gene>
    <name evidence="7" type="ORF">TAV2_LOCUS5266</name>
</gene>
<protein>
    <recommendedName>
        <fullName evidence="6">X8 domain-containing protein</fullName>
    </recommendedName>
</protein>
<keyword evidence="4" id="KW-0449">Lipoprotein</keyword>
<accession>A0AAU9RNS1</accession>
<feature type="signal peptide" evidence="5">
    <location>
        <begin position="1"/>
        <end position="25"/>
    </location>
</feature>
<dbReference type="Proteomes" id="UP000836841">
    <property type="component" value="Chromosome 2"/>
</dbReference>
<dbReference type="PANTHER" id="PTHR31044:SF141">
    <property type="entry name" value="CARBOHYDRATE-BINDING X8 DOMAIN SUPERFAMILY PROTEIN"/>
    <property type="match status" value="1"/>
</dbReference>
<evidence type="ECO:0000256" key="1">
    <source>
        <dbReference type="ARBA" id="ARBA00004609"/>
    </source>
</evidence>
<dbReference type="Pfam" id="PF07983">
    <property type="entry name" value="X8"/>
    <property type="match status" value="1"/>
</dbReference>
<keyword evidence="2" id="KW-0325">Glycoprotein</keyword>
<reference evidence="7 8" key="1">
    <citation type="submission" date="2022-03" db="EMBL/GenBank/DDBJ databases">
        <authorList>
            <person name="Nunn A."/>
            <person name="Chopra R."/>
            <person name="Nunn A."/>
            <person name="Contreras Garrido A."/>
        </authorList>
    </citation>
    <scope>NUCLEOTIDE SEQUENCE [LARGE SCALE GENOMIC DNA]</scope>
</reference>
<keyword evidence="2" id="KW-0336">GPI-anchor</keyword>
<dbReference type="InterPro" id="IPR012946">
    <property type="entry name" value="X8"/>
</dbReference>
<comment type="subcellular location">
    <subcellularLocation>
        <location evidence="1">Cell membrane</location>
        <topology evidence="1">Lipid-anchor</topology>
        <topology evidence="1">GPI-anchor</topology>
    </subcellularLocation>
</comment>
<proteinExistence type="predicted"/>
<dbReference type="GO" id="GO:0009506">
    <property type="term" value="C:plasmodesma"/>
    <property type="evidence" value="ECO:0007669"/>
    <property type="project" value="UniProtKB-ARBA"/>
</dbReference>
<evidence type="ECO:0000256" key="3">
    <source>
        <dbReference type="ARBA" id="ARBA00022729"/>
    </source>
</evidence>
<dbReference type="SMART" id="SM00768">
    <property type="entry name" value="X8"/>
    <property type="match status" value="1"/>
</dbReference>
<name>A0AAU9RNS1_THLAR</name>
<dbReference type="EMBL" id="OU466858">
    <property type="protein sequence ID" value="CAH2043705.1"/>
    <property type="molecule type" value="Genomic_DNA"/>
</dbReference>
<dbReference type="GO" id="GO:0005886">
    <property type="term" value="C:plasma membrane"/>
    <property type="evidence" value="ECO:0007669"/>
    <property type="project" value="UniProtKB-SubCell"/>
</dbReference>
<dbReference type="InterPro" id="IPR044788">
    <property type="entry name" value="X8_dom_prot"/>
</dbReference>
<dbReference type="GO" id="GO:0098552">
    <property type="term" value="C:side of membrane"/>
    <property type="evidence" value="ECO:0007669"/>
    <property type="project" value="UniProtKB-KW"/>
</dbReference>
<dbReference type="PANTHER" id="PTHR31044">
    <property type="entry name" value="BETA-1,3 GLUCANASE"/>
    <property type="match status" value="1"/>
</dbReference>
<keyword evidence="3 5" id="KW-0732">Signal</keyword>
<sequence>MSSQILTILLILSVVAIHNLPVVTCKQWCVALPSSSAEQLQANINFGCTQINCGPIQPDGSCFYPITLLDHASYVMNAYYQSRGRTDDACGFQGSGYVIYSDPSAGSCVY</sequence>
<keyword evidence="8" id="KW-1185">Reference proteome</keyword>
<evidence type="ECO:0000313" key="7">
    <source>
        <dbReference type="EMBL" id="CAH2043705.1"/>
    </source>
</evidence>
<evidence type="ECO:0000259" key="6">
    <source>
        <dbReference type="SMART" id="SM00768"/>
    </source>
</evidence>
<evidence type="ECO:0000313" key="8">
    <source>
        <dbReference type="Proteomes" id="UP000836841"/>
    </source>
</evidence>
<evidence type="ECO:0000256" key="2">
    <source>
        <dbReference type="ARBA" id="ARBA00022622"/>
    </source>
</evidence>
<evidence type="ECO:0000256" key="4">
    <source>
        <dbReference type="ARBA" id="ARBA00023288"/>
    </source>
</evidence>
<feature type="domain" description="X8" evidence="6">
    <location>
        <begin position="27"/>
        <end position="110"/>
    </location>
</feature>
<dbReference type="AlphaFoldDB" id="A0AAU9RNS1"/>
<organism evidence="7 8">
    <name type="scientific">Thlaspi arvense</name>
    <name type="common">Field penny-cress</name>
    <dbReference type="NCBI Taxonomy" id="13288"/>
    <lineage>
        <taxon>Eukaryota</taxon>
        <taxon>Viridiplantae</taxon>
        <taxon>Streptophyta</taxon>
        <taxon>Embryophyta</taxon>
        <taxon>Tracheophyta</taxon>
        <taxon>Spermatophyta</taxon>
        <taxon>Magnoliopsida</taxon>
        <taxon>eudicotyledons</taxon>
        <taxon>Gunneridae</taxon>
        <taxon>Pentapetalae</taxon>
        <taxon>rosids</taxon>
        <taxon>malvids</taxon>
        <taxon>Brassicales</taxon>
        <taxon>Brassicaceae</taxon>
        <taxon>Thlaspideae</taxon>
        <taxon>Thlaspi</taxon>
    </lineage>
</organism>
<dbReference type="Gene3D" id="1.20.58.1040">
    <property type="match status" value="1"/>
</dbReference>
<keyword evidence="2" id="KW-0472">Membrane</keyword>
<evidence type="ECO:0000256" key="5">
    <source>
        <dbReference type="SAM" id="SignalP"/>
    </source>
</evidence>